<keyword evidence="2" id="KW-1185">Reference proteome</keyword>
<protein>
    <submittedName>
        <fullName evidence="1">Uncharacterized protein</fullName>
    </submittedName>
</protein>
<evidence type="ECO:0000313" key="2">
    <source>
        <dbReference type="Proteomes" id="UP000186917"/>
    </source>
</evidence>
<organism evidence="1 2">
    <name type="scientific">Filimonas lacunae</name>
    <dbReference type="NCBI Taxonomy" id="477680"/>
    <lineage>
        <taxon>Bacteria</taxon>
        <taxon>Pseudomonadati</taxon>
        <taxon>Bacteroidota</taxon>
        <taxon>Chitinophagia</taxon>
        <taxon>Chitinophagales</taxon>
        <taxon>Chitinophagaceae</taxon>
        <taxon>Filimonas</taxon>
    </lineage>
</organism>
<evidence type="ECO:0000313" key="1">
    <source>
        <dbReference type="EMBL" id="SIT15751.1"/>
    </source>
</evidence>
<dbReference type="STRING" id="477680.SAMN05421788_104192"/>
<dbReference type="Proteomes" id="UP000186917">
    <property type="component" value="Unassembled WGS sequence"/>
</dbReference>
<sequence>MNGLNTESKDQSTIDTLIDEIKQPLDINTL</sequence>
<proteinExistence type="predicted"/>
<accession>A0A1N7PYU2</accession>
<name>A0A1N7PYU2_9BACT</name>
<gene>
    <name evidence="1" type="ORF">SAMN05421788_104192</name>
</gene>
<dbReference type="EMBL" id="FTOR01000004">
    <property type="protein sequence ID" value="SIT15751.1"/>
    <property type="molecule type" value="Genomic_DNA"/>
</dbReference>
<reference evidence="2" key="1">
    <citation type="submission" date="2017-01" db="EMBL/GenBank/DDBJ databases">
        <authorList>
            <person name="Varghese N."/>
            <person name="Submissions S."/>
        </authorList>
    </citation>
    <scope>NUCLEOTIDE SEQUENCE [LARGE SCALE GENOMIC DNA]</scope>
    <source>
        <strain evidence="2">DSM 21054</strain>
    </source>
</reference>
<dbReference type="AlphaFoldDB" id="A0A1N7PYU2"/>